<name>A0A5C3KHD2_COPMA</name>
<organism evidence="2 3">
    <name type="scientific">Coprinopsis marcescibilis</name>
    <name type="common">Agaric fungus</name>
    <name type="synonym">Psathyrella marcescibilis</name>
    <dbReference type="NCBI Taxonomy" id="230819"/>
    <lineage>
        <taxon>Eukaryota</taxon>
        <taxon>Fungi</taxon>
        <taxon>Dikarya</taxon>
        <taxon>Basidiomycota</taxon>
        <taxon>Agaricomycotina</taxon>
        <taxon>Agaricomycetes</taxon>
        <taxon>Agaricomycetidae</taxon>
        <taxon>Agaricales</taxon>
        <taxon>Agaricineae</taxon>
        <taxon>Psathyrellaceae</taxon>
        <taxon>Coprinopsis</taxon>
    </lineage>
</organism>
<dbReference type="InterPro" id="IPR011990">
    <property type="entry name" value="TPR-like_helical_dom_sf"/>
</dbReference>
<dbReference type="EMBL" id="ML210334">
    <property type="protein sequence ID" value="TFK19566.1"/>
    <property type="molecule type" value="Genomic_DNA"/>
</dbReference>
<proteinExistence type="predicted"/>
<sequence length="393" mass="42562">MNRLLNAVTDWFYDEESEEPTQQQQPEEPIGQNERLTNALHEAHLLISSTRYANSEPSQLLKRAQELQKRAAVHPHWNGTKLAATVHDLAASLCETPVQGHDQEEKPTGFIQQNQPTHSPSTPALTLTITLLQETITIYHQLIPHKRFYNFSLDTRIAATLRSLSIFLTKAKRLTEAIHARQSQIAQLRAGVQTDGGSLKFCGADLAEALGGLGRLYRMDGRCDEAVGTLKEAVGVYGELGVASGADKGKGGGSRRAKEMLGLVLCCIELVATLLQLGKQHEALVSGSEAVEAYRRLVVLNQGGPLNARNLALQLADTLGLVAGIANSCLRHTTALGLLGEAVAIARGVKGEGGVGSLAKGLCDVAYTYHRSGRHLNALEATPWNYNCNWRKG</sequence>
<evidence type="ECO:0000313" key="3">
    <source>
        <dbReference type="Proteomes" id="UP000307440"/>
    </source>
</evidence>
<dbReference type="Gene3D" id="1.25.40.10">
    <property type="entry name" value="Tetratricopeptide repeat domain"/>
    <property type="match status" value="1"/>
</dbReference>
<dbReference type="AlphaFoldDB" id="A0A5C3KHD2"/>
<reference evidence="2 3" key="1">
    <citation type="journal article" date="2019" name="Nat. Ecol. Evol.">
        <title>Megaphylogeny resolves global patterns of mushroom evolution.</title>
        <authorList>
            <person name="Varga T."/>
            <person name="Krizsan K."/>
            <person name="Foldi C."/>
            <person name="Dima B."/>
            <person name="Sanchez-Garcia M."/>
            <person name="Sanchez-Ramirez S."/>
            <person name="Szollosi G.J."/>
            <person name="Szarkandi J.G."/>
            <person name="Papp V."/>
            <person name="Albert L."/>
            <person name="Andreopoulos W."/>
            <person name="Angelini C."/>
            <person name="Antonin V."/>
            <person name="Barry K.W."/>
            <person name="Bougher N.L."/>
            <person name="Buchanan P."/>
            <person name="Buyck B."/>
            <person name="Bense V."/>
            <person name="Catcheside P."/>
            <person name="Chovatia M."/>
            <person name="Cooper J."/>
            <person name="Damon W."/>
            <person name="Desjardin D."/>
            <person name="Finy P."/>
            <person name="Geml J."/>
            <person name="Haridas S."/>
            <person name="Hughes K."/>
            <person name="Justo A."/>
            <person name="Karasinski D."/>
            <person name="Kautmanova I."/>
            <person name="Kiss B."/>
            <person name="Kocsube S."/>
            <person name="Kotiranta H."/>
            <person name="LaButti K.M."/>
            <person name="Lechner B.E."/>
            <person name="Liimatainen K."/>
            <person name="Lipzen A."/>
            <person name="Lukacs Z."/>
            <person name="Mihaltcheva S."/>
            <person name="Morgado L.N."/>
            <person name="Niskanen T."/>
            <person name="Noordeloos M.E."/>
            <person name="Ohm R.A."/>
            <person name="Ortiz-Santana B."/>
            <person name="Ovrebo C."/>
            <person name="Racz N."/>
            <person name="Riley R."/>
            <person name="Savchenko A."/>
            <person name="Shiryaev A."/>
            <person name="Soop K."/>
            <person name="Spirin V."/>
            <person name="Szebenyi C."/>
            <person name="Tomsovsky M."/>
            <person name="Tulloss R.E."/>
            <person name="Uehling J."/>
            <person name="Grigoriev I.V."/>
            <person name="Vagvolgyi C."/>
            <person name="Papp T."/>
            <person name="Martin F.M."/>
            <person name="Miettinen O."/>
            <person name="Hibbett D.S."/>
            <person name="Nagy L.G."/>
        </authorList>
    </citation>
    <scope>NUCLEOTIDE SEQUENCE [LARGE SCALE GENOMIC DNA]</scope>
    <source>
        <strain evidence="2 3">CBS 121175</strain>
    </source>
</reference>
<feature type="region of interest" description="Disordered" evidence="1">
    <location>
        <begin position="1"/>
        <end position="30"/>
    </location>
</feature>
<accession>A0A5C3KHD2</accession>
<protein>
    <recommendedName>
        <fullName evidence="4">TPR-like protein</fullName>
    </recommendedName>
</protein>
<feature type="compositionally biased region" description="Low complexity" evidence="1">
    <location>
        <begin position="20"/>
        <end position="30"/>
    </location>
</feature>
<keyword evidence="3" id="KW-1185">Reference proteome</keyword>
<gene>
    <name evidence="2" type="ORF">FA15DRAFT_168210</name>
</gene>
<dbReference type="Proteomes" id="UP000307440">
    <property type="component" value="Unassembled WGS sequence"/>
</dbReference>
<evidence type="ECO:0000256" key="1">
    <source>
        <dbReference type="SAM" id="MobiDB-lite"/>
    </source>
</evidence>
<evidence type="ECO:0000313" key="2">
    <source>
        <dbReference type="EMBL" id="TFK19566.1"/>
    </source>
</evidence>
<evidence type="ECO:0008006" key="4">
    <source>
        <dbReference type="Google" id="ProtNLM"/>
    </source>
</evidence>
<dbReference type="SUPFAM" id="SSF48452">
    <property type="entry name" value="TPR-like"/>
    <property type="match status" value="1"/>
</dbReference>